<protein>
    <submittedName>
        <fullName evidence="10">Uncharacterized protein</fullName>
    </submittedName>
</protein>
<dbReference type="Gene3D" id="3.40.50.300">
    <property type="entry name" value="P-loop containing nucleotide triphosphate hydrolases"/>
    <property type="match status" value="1"/>
</dbReference>
<reference evidence="10" key="2">
    <citation type="submission" date="2022-06" db="UniProtKB">
        <authorList>
            <consortium name="EnsemblMetazoa"/>
        </authorList>
    </citation>
    <scope>IDENTIFICATION</scope>
    <source>
        <strain evidence="10">DF5081</strain>
    </source>
</reference>
<dbReference type="AlphaFoldDB" id="A0A8R1DN63"/>
<feature type="binding site" evidence="9">
    <location>
        <begin position="27"/>
        <end position="30"/>
    </location>
    <ligand>
        <name>GTP</name>
        <dbReference type="ChEBI" id="CHEBI:37565"/>
    </ligand>
</feature>
<keyword evidence="1" id="KW-0519">Myristate</keyword>
<dbReference type="GO" id="GO:0005834">
    <property type="term" value="C:heterotrimeric G-protein complex"/>
    <property type="evidence" value="ECO:0007669"/>
    <property type="project" value="TreeGrafter"/>
</dbReference>
<evidence type="ECO:0000313" key="11">
    <source>
        <dbReference type="Proteomes" id="UP000005237"/>
    </source>
</evidence>
<sequence length="114" mass="12972">MLESLQLFKQVINNKYFVNTSVILFLNKIDLFEEKIVKKKRSITIAFEGYSGPAGDLDAAVKFIEKKYRSVADNKEKNIYCHHTCATDTQQVQYVLDAVLDTILSSKLKGCGLY</sequence>
<dbReference type="GO" id="GO:0007188">
    <property type="term" value="P:adenylate cyclase-modulating G protein-coupled receptor signaling pathway"/>
    <property type="evidence" value="ECO:0007669"/>
    <property type="project" value="TreeGrafter"/>
</dbReference>
<keyword evidence="6" id="KW-0564">Palmitate</keyword>
<evidence type="ECO:0000256" key="7">
    <source>
        <dbReference type="ARBA" id="ARBA00023224"/>
    </source>
</evidence>
<evidence type="ECO:0000313" key="10">
    <source>
        <dbReference type="EnsemblMetazoa" id="CJA06632.1"/>
    </source>
</evidence>
<reference evidence="11" key="1">
    <citation type="submission" date="2010-08" db="EMBL/GenBank/DDBJ databases">
        <authorList>
            <consortium name="Caenorhabditis japonica Sequencing Consortium"/>
            <person name="Wilson R.K."/>
        </authorList>
    </citation>
    <scope>NUCLEOTIDE SEQUENCE [LARGE SCALE GENOMIC DNA]</scope>
    <source>
        <strain evidence="11">DF5081</strain>
    </source>
</reference>
<dbReference type="GO" id="GO:0003924">
    <property type="term" value="F:GTPase activity"/>
    <property type="evidence" value="ECO:0007669"/>
    <property type="project" value="InterPro"/>
</dbReference>
<dbReference type="GO" id="GO:0001664">
    <property type="term" value="F:G protein-coupled receptor binding"/>
    <property type="evidence" value="ECO:0007669"/>
    <property type="project" value="TreeGrafter"/>
</dbReference>
<dbReference type="GO" id="GO:0005737">
    <property type="term" value="C:cytoplasm"/>
    <property type="evidence" value="ECO:0007669"/>
    <property type="project" value="TreeGrafter"/>
</dbReference>
<keyword evidence="7" id="KW-0807">Transducer</keyword>
<dbReference type="GO" id="GO:0005525">
    <property type="term" value="F:GTP binding"/>
    <property type="evidence" value="ECO:0007669"/>
    <property type="project" value="UniProtKB-KW"/>
</dbReference>
<keyword evidence="2" id="KW-0479">Metal-binding</keyword>
<keyword evidence="8" id="KW-0449">Lipoprotein</keyword>
<evidence type="ECO:0000256" key="2">
    <source>
        <dbReference type="ARBA" id="ARBA00022723"/>
    </source>
</evidence>
<name>A0A8R1DN63_CAEJA</name>
<dbReference type="SUPFAM" id="SSF52540">
    <property type="entry name" value="P-loop containing nucleoside triphosphate hydrolases"/>
    <property type="match status" value="1"/>
</dbReference>
<proteinExistence type="predicted"/>
<dbReference type="Pfam" id="PF00503">
    <property type="entry name" value="G-alpha"/>
    <property type="match status" value="1"/>
</dbReference>
<dbReference type="PANTHER" id="PTHR10218:SF232">
    <property type="entry name" value="GUANINE NUCLEOTIDE-BINDING PROTEIN ALPHA-1 SUBUNIT"/>
    <property type="match status" value="1"/>
</dbReference>
<evidence type="ECO:0000256" key="6">
    <source>
        <dbReference type="ARBA" id="ARBA00023139"/>
    </source>
</evidence>
<evidence type="ECO:0000256" key="5">
    <source>
        <dbReference type="ARBA" id="ARBA00023134"/>
    </source>
</evidence>
<keyword evidence="5 9" id="KW-0342">GTP-binding</keyword>
<organism evidence="10 11">
    <name type="scientific">Caenorhabditis japonica</name>
    <dbReference type="NCBI Taxonomy" id="281687"/>
    <lineage>
        <taxon>Eukaryota</taxon>
        <taxon>Metazoa</taxon>
        <taxon>Ecdysozoa</taxon>
        <taxon>Nematoda</taxon>
        <taxon>Chromadorea</taxon>
        <taxon>Rhabditida</taxon>
        <taxon>Rhabditina</taxon>
        <taxon>Rhabditomorpha</taxon>
        <taxon>Rhabditoidea</taxon>
        <taxon>Rhabditidae</taxon>
        <taxon>Peloderinae</taxon>
        <taxon>Caenorhabditis</taxon>
    </lineage>
</organism>
<dbReference type="FunFam" id="3.40.50.300:FF:003800">
    <property type="entry name" value="Guanine nucleotide-binding protein G(k) subunit alpha"/>
    <property type="match status" value="1"/>
</dbReference>
<dbReference type="GO" id="GO:0046872">
    <property type="term" value="F:metal ion binding"/>
    <property type="evidence" value="ECO:0007669"/>
    <property type="project" value="UniProtKB-KW"/>
</dbReference>
<keyword evidence="4" id="KW-0460">Magnesium</keyword>
<dbReference type="InterPro" id="IPR027417">
    <property type="entry name" value="P-loop_NTPase"/>
</dbReference>
<dbReference type="EnsemblMetazoa" id="CJA06632.1">
    <property type="protein sequence ID" value="CJA06632.1"/>
    <property type="gene ID" value="WBGene00125836"/>
</dbReference>
<evidence type="ECO:0000256" key="1">
    <source>
        <dbReference type="ARBA" id="ARBA00022707"/>
    </source>
</evidence>
<evidence type="ECO:0000256" key="8">
    <source>
        <dbReference type="ARBA" id="ARBA00023288"/>
    </source>
</evidence>
<accession>A0A8R1DN63</accession>
<evidence type="ECO:0000256" key="3">
    <source>
        <dbReference type="ARBA" id="ARBA00022741"/>
    </source>
</evidence>
<dbReference type="InterPro" id="IPR001019">
    <property type="entry name" value="Gprotein_alpha_su"/>
</dbReference>
<evidence type="ECO:0000256" key="9">
    <source>
        <dbReference type="PIRSR" id="PIRSR601019-1"/>
    </source>
</evidence>
<dbReference type="PROSITE" id="PS51882">
    <property type="entry name" value="G_ALPHA"/>
    <property type="match status" value="1"/>
</dbReference>
<dbReference type="PANTHER" id="PTHR10218">
    <property type="entry name" value="GTP-BINDING PROTEIN ALPHA SUBUNIT"/>
    <property type="match status" value="1"/>
</dbReference>
<evidence type="ECO:0000256" key="4">
    <source>
        <dbReference type="ARBA" id="ARBA00022842"/>
    </source>
</evidence>
<dbReference type="Proteomes" id="UP000005237">
    <property type="component" value="Unassembled WGS sequence"/>
</dbReference>
<dbReference type="GO" id="GO:0031683">
    <property type="term" value="F:G-protein beta/gamma-subunit complex binding"/>
    <property type="evidence" value="ECO:0007669"/>
    <property type="project" value="InterPro"/>
</dbReference>
<keyword evidence="11" id="KW-1185">Reference proteome</keyword>
<feature type="binding site" evidence="9">
    <location>
        <position position="86"/>
    </location>
    <ligand>
        <name>GTP</name>
        <dbReference type="ChEBI" id="CHEBI:37565"/>
    </ligand>
</feature>
<keyword evidence="3 9" id="KW-0547">Nucleotide-binding</keyword>
<dbReference type="SMART" id="SM00275">
    <property type="entry name" value="G_alpha"/>
    <property type="match status" value="1"/>
</dbReference>